<dbReference type="Pfam" id="PF12710">
    <property type="entry name" value="HAD"/>
    <property type="match status" value="1"/>
</dbReference>
<organism evidence="1 2">
    <name type="scientific">Clavispora lusitaniae</name>
    <name type="common">Candida lusitaniae</name>
    <dbReference type="NCBI Taxonomy" id="36911"/>
    <lineage>
        <taxon>Eukaryota</taxon>
        <taxon>Fungi</taxon>
        <taxon>Dikarya</taxon>
        <taxon>Ascomycota</taxon>
        <taxon>Saccharomycotina</taxon>
        <taxon>Pichiomycetes</taxon>
        <taxon>Metschnikowiaceae</taxon>
        <taxon>Clavispora</taxon>
    </lineage>
</organism>
<dbReference type="NCBIfam" id="TIGR01488">
    <property type="entry name" value="HAD-SF-IB"/>
    <property type="match status" value="1"/>
</dbReference>
<dbReference type="InterPro" id="IPR023214">
    <property type="entry name" value="HAD_sf"/>
</dbReference>
<dbReference type="Gene3D" id="3.40.50.1000">
    <property type="entry name" value="HAD superfamily/HAD-like"/>
    <property type="match status" value="1"/>
</dbReference>
<evidence type="ECO:0000313" key="1">
    <source>
        <dbReference type="EMBL" id="OVF06852.1"/>
    </source>
</evidence>
<dbReference type="InterPro" id="IPR050849">
    <property type="entry name" value="HAD-like_hydrolase_phosphatase"/>
</dbReference>
<comment type="caution">
    <text evidence="1">The sequence shown here is derived from an EMBL/GenBank/DDBJ whole genome shotgun (WGS) entry which is preliminary data.</text>
</comment>
<dbReference type="AlphaFoldDB" id="A0AA91PXA9"/>
<dbReference type="InterPro" id="IPR036412">
    <property type="entry name" value="HAD-like_sf"/>
</dbReference>
<accession>A0AA91PXA9</accession>
<name>A0AA91PXA9_CLALS</name>
<dbReference type="KEGG" id="clus:A9F13_17g00682"/>
<proteinExistence type="predicted"/>
<dbReference type="Proteomes" id="UP000195602">
    <property type="component" value="Unassembled WGS sequence"/>
</dbReference>
<dbReference type="EMBL" id="LYUB02000017">
    <property type="protein sequence ID" value="OVF06852.1"/>
    <property type="molecule type" value="Genomic_DNA"/>
</dbReference>
<dbReference type="PANTHER" id="PTHR28181">
    <property type="entry name" value="UPF0655 PROTEIN YCR015C"/>
    <property type="match status" value="1"/>
</dbReference>
<gene>
    <name evidence="1" type="ORF">A9F13_17g00682</name>
</gene>
<sequence length="249" mass="27530">MPRVLVCDWDETITTKDTTSLVAQTAYVHKQNLPPFDTFVQMYLDAAAKFAAQKLPRSSVEEEEQYQRRAREMEMVSIGAIERAGIFSGLTRADFEAQASQVVLRPGFVQLVAKARETHTPIYIVSVNWSKTFIEAALALHGVHGIVVRANDFEFDNNGICTGKFDRQWDIRTGADKKEELESVRAAHAAAHVIYVGDSSGDVLPLRVADTGVVMRGGRARDAFASLPALARMAPGVFEGDFFDLAHAW</sequence>
<dbReference type="PANTHER" id="PTHR28181:SF1">
    <property type="entry name" value="COLD TOLERANCE PROTEIN 1"/>
    <property type="match status" value="1"/>
</dbReference>
<dbReference type="SUPFAM" id="SSF56784">
    <property type="entry name" value="HAD-like"/>
    <property type="match status" value="1"/>
</dbReference>
<evidence type="ECO:0000313" key="2">
    <source>
        <dbReference type="Proteomes" id="UP000195602"/>
    </source>
</evidence>
<protein>
    <submittedName>
        <fullName evidence="1">Uncharacterized protein</fullName>
    </submittedName>
</protein>
<reference evidence="1 2" key="1">
    <citation type="submission" date="2017-04" db="EMBL/GenBank/DDBJ databases">
        <title>Draft genome of the yeast Clavispora lusitaniae type strain CBS 6936.</title>
        <authorList>
            <person name="Durrens P."/>
            <person name="Klopp C."/>
            <person name="Biteau N."/>
            <person name="Fitton-Ouhabi V."/>
            <person name="Dementhon K."/>
            <person name="Accoceberry I."/>
            <person name="Sherman D.J."/>
            <person name="Noel T."/>
        </authorList>
    </citation>
    <scope>NUCLEOTIDE SEQUENCE [LARGE SCALE GENOMIC DNA]</scope>
    <source>
        <strain evidence="1 2">CBS 6936</strain>
    </source>
</reference>